<name>A0A9N8E711_9STRA</name>
<evidence type="ECO:0000313" key="3">
    <source>
        <dbReference type="EMBL" id="CAB9513260.1"/>
    </source>
</evidence>
<evidence type="ECO:0000313" key="4">
    <source>
        <dbReference type="Proteomes" id="UP001153069"/>
    </source>
</evidence>
<keyword evidence="2" id="KW-0732">Signal</keyword>
<sequence>MNFRVCSSLMLVWLNGATAFVLQPQQQATSLTQQQARRPAAASNRVDLWKLYASTKDGDDAPPEIQPLTTSFDDAGSAIIDEEDEERMKSMGDFDTTSGSQENIQNMRAAIQERAKSLGYEKSKVSQQYIEQAQARARNQAANRAAGGGSNLDLSQISTGDEPKKKSDWDESMPAMMYDPADELTEEEQKEADKVGQLPIWQQFMEEVQASQWPDLGSVIREMGVIAAVVVVTAALIINWDGFLRTFYTDLGLIPSPEQTNEQVLDVDLIPEGFTNNMNEDDLAKITQEMNARGSKSPSVEKLLDSASPLNPDL</sequence>
<reference evidence="3" key="1">
    <citation type="submission" date="2020-06" db="EMBL/GenBank/DDBJ databases">
        <authorList>
            <consortium name="Plant Systems Biology data submission"/>
        </authorList>
    </citation>
    <scope>NUCLEOTIDE SEQUENCE</scope>
    <source>
        <strain evidence="3">D6</strain>
    </source>
</reference>
<organism evidence="3 4">
    <name type="scientific">Seminavis robusta</name>
    <dbReference type="NCBI Taxonomy" id="568900"/>
    <lineage>
        <taxon>Eukaryota</taxon>
        <taxon>Sar</taxon>
        <taxon>Stramenopiles</taxon>
        <taxon>Ochrophyta</taxon>
        <taxon>Bacillariophyta</taxon>
        <taxon>Bacillariophyceae</taxon>
        <taxon>Bacillariophycidae</taxon>
        <taxon>Naviculales</taxon>
        <taxon>Naviculaceae</taxon>
        <taxon>Seminavis</taxon>
    </lineage>
</organism>
<gene>
    <name evidence="3" type="ORF">SEMRO_581_G170310.1</name>
</gene>
<feature type="chain" id="PRO_5040285785" evidence="2">
    <location>
        <begin position="20"/>
        <end position="314"/>
    </location>
</feature>
<feature type="signal peptide" evidence="2">
    <location>
        <begin position="1"/>
        <end position="19"/>
    </location>
</feature>
<evidence type="ECO:0000256" key="2">
    <source>
        <dbReference type="SAM" id="SignalP"/>
    </source>
</evidence>
<protein>
    <submittedName>
        <fullName evidence="3">Uncharacterized protein</fullName>
    </submittedName>
</protein>
<dbReference type="Proteomes" id="UP001153069">
    <property type="component" value="Unassembled WGS sequence"/>
</dbReference>
<feature type="region of interest" description="Disordered" evidence="1">
    <location>
        <begin position="140"/>
        <end position="173"/>
    </location>
</feature>
<feature type="region of interest" description="Disordered" evidence="1">
    <location>
        <begin position="291"/>
        <end position="314"/>
    </location>
</feature>
<dbReference type="EMBL" id="CAICTM010000580">
    <property type="protein sequence ID" value="CAB9513260.1"/>
    <property type="molecule type" value="Genomic_DNA"/>
</dbReference>
<proteinExistence type="predicted"/>
<keyword evidence="4" id="KW-1185">Reference proteome</keyword>
<dbReference type="OrthoDB" id="44565at2759"/>
<evidence type="ECO:0000256" key="1">
    <source>
        <dbReference type="SAM" id="MobiDB-lite"/>
    </source>
</evidence>
<dbReference type="AlphaFoldDB" id="A0A9N8E711"/>
<comment type="caution">
    <text evidence="3">The sequence shown here is derived from an EMBL/GenBank/DDBJ whole genome shotgun (WGS) entry which is preliminary data.</text>
</comment>
<accession>A0A9N8E711</accession>